<feature type="transmembrane region" description="Helical" evidence="1">
    <location>
        <begin position="7"/>
        <end position="28"/>
    </location>
</feature>
<keyword evidence="1" id="KW-0472">Membrane</keyword>
<sequence length="214" mass="24194">MLKDAKVVYTYRIFLLIILPLLVGYFVLPHTQVIDGTPLDAPVANPNDPTQNISYSFAHSNEEVVGNQRISTLFPLAGYLDFPPFVSHSDPMICFQDEGSYLTVNQSNQPPDVRWDVILNNQDKLTVKTYSTNCTHTKSDQNLSYGWYASIKLPPDINLSASNVTFTPKTKTYPRIIMDYGLLQGLILIPVAYLFIWYPAAGILRKIKKGFEEQ</sequence>
<name>A0A5E4LP44_9ARCH</name>
<dbReference type="Proteomes" id="UP000789941">
    <property type="component" value="Unassembled WGS sequence"/>
</dbReference>
<keyword evidence="1" id="KW-0812">Transmembrane</keyword>
<protein>
    <submittedName>
        <fullName evidence="2">Uncharacterized protein</fullName>
    </submittedName>
</protein>
<dbReference type="EMBL" id="CABMJJ010000002">
    <property type="protein sequence ID" value="VVC02707.1"/>
    <property type="molecule type" value="Genomic_DNA"/>
</dbReference>
<feature type="transmembrane region" description="Helical" evidence="1">
    <location>
        <begin position="180"/>
        <end position="200"/>
    </location>
</feature>
<gene>
    <name evidence="2" type="ORF">LFW2832_01196</name>
</gene>
<proteinExistence type="predicted"/>
<evidence type="ECO:0000256" key="1">
    <source>
        <dbReference type="SAM" id="Phobius"/>
    </source>
</evidence>
<dbReference type="AlphaFoldDB" id="A0A5E4LP44"/>
<keyword evidence="1" id="KW-1133">Transmembrane helix</keyword>
<evidence type="ECO:0000313" key="3">
    <source>
        <dbReference type="Proteomes" id="UP000789941"/>
    </source>
</evidence>
<evidence type="ECO:0000313" key="2">
    <source>
        <dbReference type="EMBL" id="VVC02707.1"/>
    </source>
</evidence>
<reference evidence="2 3" key="1">
    <citation type="submission" date="2019-08" db="EMBL/GenBank/DDBJ databases">
        <authorList>
            <person name="Vazquez-Campos X."/>
        </authorList>
    </citation>
    <scope>NUCLEOTIDE SEQUENCE [LARGE SCALE GENOMIC DNA]</scope>
    <source>
        <strain evidence="2">LFW-283_2</strain>
    </source>
</reference>
<comment type="caution">
    <text evidence="2">The sequence shown here is derived from an EMBL/GenBank/DDBJ whole genome shotgun (WGS) entry which is preliminary data.</text>
</comment>
<organism evidence="2 3">
    <name type="scientific">Candidatus Bilamarchaeum dharawalense</name>
    <dbReference type="NCBI Taxonomy" id="2885759"/>
    <lineage>
        <taxon>Archaea</taxon>
        <taxon>Candidatus Micrarchaeota</taxon>
        <taxon>Candidatus Micrarchaeia</taxon>
        <taxon>Candidatus Anstonellales</taxon>
        <taxon>Candidatus Bilamarchaeaceae</taxon>
        <taxon>Candidatus Bilamarchaeum</taxon>
    </lineage>
</organism>
<accession>A0A5E4LP44</accession>